<protein>
    <submittedName>
        <fullName evidence="2">Uncharacterized protein</fullName>
    </submittedName>
</protein>
<sequence length="42" mass="4579">MTNHKYPKGINGDDSGTKTGRVSFGSVIKEVNLAYVPKAQNR</sequence>
<comment type="caution">
    <text evidence="2">The sequence shown here is derived from an EMBL/GenBank/DDBJ whole genome shotgun (WGS) entry which is preliminary data.</text>
</comment>
<gene>
    <name evidence="2" type="ORF">ACE1CC_06005</name>
</gene>
<reference evidence="2 3" key="1">
    <citation type="submission" date="2024-09" db="EMBL/GenBank/DDBJ databases">
        <title>Floridaenema gen nov. (Aerosakkonemataceae, Aerosakkonematales ord. nov., Cyanobacteria) from benthic tropical and subtropical fresh waters, with the description of four new species.</title>
        <authorList>
            <person name="Moretto J.A."/>
            <person name="Berthold D.E."/>
            <person name="Lefler F.W."/>
            <person name="Huang I.-S."/>
            <person name="Laughinghouse H. IV."/>
        </authorList>
    </citation>
    <scope>NUCLEOTIDE SEQUENCE [LARGE SCALE GENOMIC DNA]</scope>
    <source>
        <strain evidence="2 3">BLCC-F46</strain>
    </source>
</reference>
<proteinExistence type="predicted"/>
<evidence type="ECO:0000313" key="2">
    <source>
        <dbReference type="EMBL" id="MFB2876428.1"/>
    </source>
</evidence>
<dbReference type="EMBL" id="JBHFNQ010000052">
    <property type="protein sequence ID" value="MFB2876428.1"/>
    <property type="molecule type" value="Genomic_DNA"/>
</dbReference>
<keyword evidence="3" id="KW-1185">Reference proteome</keyword>
<dbReference type="RefSeq" id="WP_413269563.1">
    <property type="nucleotide sequence ID" value="NZ_JBHFNQ010000052.1"/>
</dbReference>
<name>A0ABV4X0X6_9CYAN</name>
<evidence type="ECO:0000313" key="3">
    <source>
        <dbReference type="Proteomes" id="UP001576774"/>
    </source>
</evidence>
<accession>A0ABV4X0X6</accession>
<feature type="region of interest" description="Disordered" evidence="1">
    <location>
        <begin position="1"/>
        <end position="21"/>
    </location>
</feature>
<dbReference type="Proteomes" id="UP001576774">
    <property type="component" value="Unassembled WGS sequence"/>
</dbReference>
<organism evidence="2 3">
    <name type="scientific">Floridaenema aerugineum BLCC-F46</name>
    <dbReference type="NCBI Taxonomy" id="3153654"/>
    <lineage>
        <taxon>Bacteria</taxon>
        <taxon>Bacillati</taxon>
        <taxon>Cyanobacteriota</taxon>
        <taxon>Cyanophyceae</taxon>
        <taxon>Oscillatoriophycideae</taxon>
        <taxon>Aerosakkonematales</taxon>
        <taxon>Aerosakkonemataceae</taxon>
        <taxon>Floridanema</taxon>
        <taxon>Floridanema aerugineum</taxon>
    </lineage>
</organism>
<evidence type="ECO:0000256" key="1">
    <source>
        <dbReference type="SAM" id="MobiDB-lite"/>
    </source>
</evidence>